<evidence type="ECO:0000256" key="1">
    <source>
        <dbReference type="SAM" id="MobiDB-lite"/>
    </source>
</evidence>
<organism evidence="2 3">
    <name type="scientific">Gaopeijia maritima</name>
    <dbReference type="NCBI Taxonomy" id="3119007"/>
    <lineage>
        <taxon>Bacteria</taxon>
        <taxon>Pseudomonadati</taxon>
        <taxon>Gemmatimonadota</taxon>
        <taxon>Longimicrobiia</taxon>
        <taxon>Gaopeijiales</taxon>
        <taxon>Gaopeijiaceae</taxon>
        <taxon>Gaopeijia</taxon>
    </lineage>
</organism>
<dbReference type="Proteomes" id="UP001484239">
    <property type="component" value="Unassembled WGS sequence"/>
</dbReference>
<comment type="caution">
    <text evidence="2">The sequence shown here is derived from an EMBL/GenBank/DDBJ whole genome shotgun (WGS) entry which is preliminary data.</text>
</comment>
<reference evidence="2 3" key="1">
    <citation type="submission" date="2024-02" db="EMBL/GenBank/DDBJ databases">
        <title>A novel Gemmatimonadota bacterium.</title>
        <authorList>
            <person name="Du Z.-J."/>
            <person name="Ye Y.-Q."/>
        </authorList>
    </citation>
    <scope>NUCLEOTIDE SEQUENCE [LARGE SCALE GENOMIC DNA]</scope>
    <source>
        <strain evidence="2 3">DH-20</strain>
    </source>
</reference>
<feature type="compositionally biased region" description="Acidic residues" evidence="1">
    <location>
        <begin position="167"/>
        <end position="184"/>
    </location>
</feature>
<accession>A0ABU9E9G4</accession>
<dbReference type="RefSeq" id="WP_405279713.1">
    <property type="nucleotide sequence ID" value="NZ_CP144380.1"/>
</dbReference>
<gene>
    <name evidence="2" type="ORF">WI372_07255</name>
</gene>
<keyword evidence="3" id="KW-1185">Reference proteome</keyword>
<feature type="region of interest" description="Disordered" evidence="1">
    <location>
        <begin position="158"/>
        <end position="184"/>
    </location>
</feature>
<feature type="compositionally biased region" description="Basic and acidic residues" evidence="1">
    <location>
        <begin position="121"/>
        <end position="134"/>
    </location>
</feature>
<dbReference type="EMBL" id="JBBHLI010000003">
    <property type="protein sequence ID" value="MEK9500768.1"/>
    <property type="molecule type" value="Genomic_DNA"/>
</dbReference>
<feature type="region of interest" description="Disordered" evidence="1">
    <location>
        <begin position="101"/>
        <end position="134"/>
    </location>
</feature>
<feature type="region of interest" description="Disordered" evidence="1">
    <location>
        <begin position="1"/>
        <end position="32"/>
    </location>
</feature>
<sequence length="184" mass="20140">MTSPSAPHERTSLRGRPRTGRGDDGPGVPEAIPRTLQGAVDRLGAETVDRVWVFPPRIKGRKESGLIVVSRFAGEGASERRDLFTASYAAERTGRGLTVDWGLSEEGTAPPDRLPPVMEGVMRRSGDDSGTPREFELRGDLERIEACFGEWEESLLDPTLWPRVAPDTDEESNEPEPAEEAESA</sequence>
<protein>
    <submittedName>
        <fullName evidence="2">Uncharacterized protein</fullName>
    </submittedName>
</protein>
<proteinExistence type="predicted"/>
<evidence type="ECO:0000313" key="2">
    <source>
        <dbReference type="EMBL" id="MEK9500768.1"/>
    </source>
</evidence>
<name>A0ABU9E9G4_9BACT</name>
<evidence type="ECO:0000313" key="3">
    <source>
        <dbReference type="Proteomes" id="UP001484239"/>
    </source>
</evidence>